<evidence type="ECO:0000313" key="2">
    <source>
        <dbReference type="EMBL" id="MDD9327431.1"/>
    </source>
</evidence>
<dbReference type="Proteomes" id="UP001149607">
    <property type="component" value="Chromosome"/>
</dbReference>
<gene>
    <name evidence="2" type="ORF">ORY91_000828</name>
    <name evidence="3" type="ORF">V9W64_07755</name>
</gene>
<dbReference type="AlphaFoldDB" id="A0A9X4ID84"/>
<evidence type="ECO:0000256" key="1">
    <source>
        <dbReference type="SAM" id="MobiDB-lite"/>
    </source>
</evidence>
<dbReference type="EMBL" id="JAPQFL010000002">
    <property type="protein sequence ID" value="MDD9327431.1"/>
    <property type="molecule type" value="Genomic_DNA"/>
</dbReference>
<proteinExistence type="predicted"/>
<dbReference type="EMBL" id="CP146598">
    <property type="protein sequence ID" value="WWY02600.1"/>
    <property type="molecule type" value="Genomic_DNA"/>
</dbReference>
<reference evidence="3" key="2">
    <citation type="submission" date="2024-02" db="EMBL/GenBank/DDBJ databases">
        <title>Neisseria leonii sp. nov.</title>
        <authorList>
            <person name="Boutroux M."/>
            <person name="Favre-Rochex S."/>
            <person name="Gorgette O."/>
            <person name="Touak G."/>
            <person name="Muhle E."/>
            <person name="Chesneau O."/>
            <person name="Clermont D."/>
            <person name="Rahi P."/>
        </authorList>
    </citation>
    <scope>NUCLEOTIDE SEQUENCE</scope>
    <source>
        <strain evidence="3">51.81</strain>
    </source>
</reference>
<keyword evidence="4" id="KW-1185">Reference proteome</keyword>
<name>A0A9X4ID84_9NEIS</name>
<evidence type="ECO:0000313" key="4">
    <source>
        <dbReference type="Proteomes" id="UP001149607"/>
    </source>
</evidence>
<dbReference type="RefSeq" id="WP_274584696.1">
    <property type="nucleotide sequence ID" value="NZ_CP145811.1"/>
</dbReference>
<accession>A0A9X4ID84</accession>
<sequence length="121" mass="13745">MKSTAREVPEGTRYQTAWSKRPKTEQPTAANRVRFEITGKSSQNFWHWAGGPYMAVRNWNGKFGETAELAAPVNRVDVQCQMNREVINIPLTGDFQAGKTYRLACRQDSKGLFEAYIAETK</sequence>
<protein>
    <submittedName>
        <fullName evidence="2">Uncharacterized protein</fullName>
    </submittedName>
</protein>
<organism evidence="2">
    <name type="scientific">Neisseria leonii</name>
    <dbReference type="NCBI Taxonomy" id="2995413"/>
    <lineage>
        <taxon>Bacteria</taxon>
        <taxon>Pseudomonadati</taxon>
        <taxon>Pseudomonadota</taxon>
        <taxon>Betaproteobacteria</taxon>
        <taxon>Neisseriales</taxon>
        <taxon>Neisseriaceae</taxon>
        <taxon>Neisseria</taxon>
    </lineage>
</organism>
<feature type="region of interest" description="Disordered" evidence="1">
    <location>
        <begin position="1"/>
        <end position="30"/>
    </location>
</feature>
<feature type="compositionally biased region" description="Basic and acidic residues" evidence="1">
    <location>
        <begin position="1"/>
        <end position="10"/>
    </location>
</feature>
<evidence type="ECO:0000313" key="3">
    <source>
        <dbReference type="EMBL" id="WWY02600.1"/>
    </source>
</evidence>
<reference evidence="2" key="1">
    <citation type="submission" date="2022-10" db="EMBL/GenBank/DDBJ databases">
        <authorList>
            <person name="Boutroux M."/>
        </authorList>
    </citation>
    <scope>NUCLEOTIDE SEQUENCE</scope>
    <source>
        <strain evidence="2">51.81</strain>
    </source>
</reference>